<reference evidence="3" key="1">
    <citation type="submission" date="2016-11" db="EMBL/GenBank/DDBJ databases">
        <authorList>
            <person name="Varghese N."/>
            <person name="Submissions S."/>
        </authorList>
    </citation>
    <scope>NUCLEOTIDE SEQUENCE [LARGE SCALE GENOMIC DNA]</scope>
    <source>
        <strain evidence="3">DSM 15518</strain>
    </source>
</reference>
<name>A0A1M6SVX9_9FIRM</name>
<keyword evidence="1" id="KW-0812">Transmembrane</keyword>
<dbReference type="AlphaFoldDB" id="A0A1M6SVX9"/>
<accession>A0A1M6SVX9</accession>
<dbReference type="STRING" id="1123349.SAMN02744037_02443"/>
<proteinExistence type="predicted"/>
<organism evidence="2 3">
    <name type="scientific">Tepidibacter formicigenes DSM 15518</name>
    <dbReference type="NCBI Taxonomy" id="1123349"/>
    <lineage>
        <taxon>Bacteria</taxon>
        <taxon>Bacillati</taxon>
        <taxon>Bacillota</taxon>
        <taxon>Clostridia</taxon>
        <taxon>Peptostreptococcales</taxon>
        <taxon>Peptostreptococcaceae</taxon>
        <taxon>Tepidibacter</taxon>
    </lineage>
</organism>
<dbReference type="InterPro" id="IPR049971">
    <property type="entry name" value="CLC_0170-like"/>
</dbReference>
<dbReference type="NCBIfam" id="NF042414">
    <property type="entry name" value="CLC_0170_fam"/>
    <property type="match status" value="1"/>
</dbReference>
<gene>
    <name evidence="2" type="ORF">SAMN02744037_02443</name>
</gene>
<dbReference type="Proteomes" id="UP000242497">
    <property type="component" value="Unassembled WGS sequence"/>
</dbReference>
<keyword evidence="1" id="KW-0472">Membrane</keyword>
<keyword evidence="1" id="KW-1133">Transmembrane helix</keyword>
<protein>
    <submittedName>
        <fullName evidence="2">Uncharacterized protein</fullName>
    </submittedName>
</protein>
<evidence type="ECO:0000256" key="1">
    <source>
        <dbReference type="SAM" id="Phobius"/>
    </source>
</evidence>
<evidence type="ECO:0000313" key="3">
    <source>
        <dbReference type="Proteomes" id="UP000242497"/>
    </source>
</evidence>
<feature type="transmembrane region" description="Helical" evidence="1">
    <location>
        <begin position="6"/>
        <end position="22"/>
    </location>
</feature>
<dbReference type="EMBL" id="FRAE01000078">
    <property type="protein sequence ID" value="SHK48817.1"/>
    <property type="molecule type" value="Genomic_DNA"/>
</dbReference>
<dbReference type="RefSeq" id="WP_408645648.1">
    <property type="nucleotide sequence ID" value="NZ_FRAE01000078.1"/>
</dbReference>
<keyword evidence="3" id="KW-1185">Reference proteome</keyword>
<sequence>MYNFFLFLAVGLYLFFWDCYILKKKNLRKDYKIARVIGLVYVTVSFGYVIYYSFMR</sequence>
<feature type="transmembrane region" description="Helical" evidence="1">
    <location>
        <begin position="34"/>
        <end position="54"/>
    </location>
</feature>
<evidence type="ECO:0000313" key="2">
    <source>
        <dbReference type="EMBL" id="SHK48817.1"/>
    </source>
</evidence>